<name>A0A328B491_9CAUL</name>
<dbReference type="PANTHER" id="PTHR42879">
    <property type="entry name" value="3-OXOACYL-(ACYL-CARRIER-PROTEIN) REDUCTASE"/>
    <property type="match status" value="1"/>
</dbReference>
<dbReference type="FunFam" id="3.40.50.720:FF:000173">
    <property type="entry name" value="3-oxoacyl-[acyl-carrier protein] reductase"/>
    <property type="match status" value="1"/>
</dbReference>
<comment type="caution">
    <text evidence="3">The sequence shown here is derived from an EMBL/GenBank/DDBJ whole genome shotgun (WGS) entry which is preliminary data.</text>
</comment>
<proteinExistence type="inferred from homology"/>
<dbReference type="RefSeq" id="WP_111457956.1">
    <property type="nucleotide sequence ID" value="NZ_QFYP01000001.1"/>
</dbReference>
<gene>
    <name evidence="3" type="ORF">DJ021_13010</name>
</gene>
<dbReference type="Proteomes" id="UP000249842">
    <property type="component" value="Unassembled WGS sequence"/>
</dbReference>
<dbReference type="GO" id="GO:0032787">
    <property type="term" value="P:monocarboxylic acid metabolic process"/>
    <property type="evidence" value="ECO:0007669"/>
    <property type="project" value="UniProtKB-ARBA"/>
</dbReference>
<dbReference type="InterPro" id="IPR020904">
    <property type="entry name" value="Sc_DH/Rdtase_CS"/>
</dbReference>
<dbReference type="InterPro" id="IPR036291">
    <property type="entry name" value="NAD(P)-bd_dom_sf"/>
</dbReference>
<evidence type="ECO:0000313" key="3">
    <source>
        <dbReference type="EMBL" id="RAK60664.1"/>
    </source>
</evidence>
<dbReference type="EMBL" id="QFYP01000001">
    <property type="protein sequence ID" value="RAK60664.1"/>
    <property type="molecule type" value="Genomic_DNA"/>
</dbReference>
<evidence type="ECO:0000256" key="1">
    <source>
        <dbReference type="ARBA" id="ARBA00006484"/>
    </source>
</evidence>
<keyword evidence="2" id="KW-0560">Oxidoreductase</keyword>
<organism evidence="3 4">
    <name type="scientific">Phenylobacterium hankyongense</name>
    <dbReference type="NCBI Taxonomy" id="1813876"/>
    <lineage>
        <taxon>Bacteria</taxon>
        <taxon>Pseudomonadati</taxon>
        <taxon>Pseudomonadota</taxon>
        <taxon>Alphaproteobacteria</taxon>
        <taxon>Caulobacterales</taxon>
        <taxon>Caulobacteraceae</taxon>
        <taxon>Phenylobacterium</taxon>
    </lineage>
</organism>
<evidence type="ECO:0000256" key="2">
    <source>
        <dbReference type="ARBA" id="ARBA00023002"/>
    </source>
</evidence>
<protein>
    <submittedName>
        <fullName evidence="3">SDR family NAD(P)-dependent oxidoreductase</fullName>
    </submittedName>
</protein>
<dbReference type="SUPFAM" id="SSF51735">
    <property type="entry name" value="NAD(P)-binding Rossmann-fold domains"/>
    <property type="match status" value="1"/>
</dbReference>
<dbReference type="GO" id="GO:0016491">
    <property type="term" value="F:oxidoreductase activity"/>
    <property type="evidence" value="ECO:0007669"/>
    <property type="project" value="UniProtKB-KW"/>
</dbReference>
<dbReference type="PRINTS" id="PR00080">
    <property type="entry name" value="SDRFAMILY"/>
</dbReference>
<dbReference type="InterPro" id="IPR002347">
    <property type="entry name" value="SDR_fam"/>
</dbReference>
<dbReference type="InterPro" id="IPR050259">
    <property type="entry name" value="SDR"/>
</dbReference>
<comment type="similarity">
    <text evidence="1">Belongs to the short-chain dehydrogenases/reductases (SDR) family.</text>
</comment>
<keyword evidence="4" id="KW-1185">Reference proteome</keyword>
<accession>A0A328B491</accession>
<dbReference type="Pfam" id="PF13561">
    <property type="entry name" value="adh_short_C2"/>
    <property type="match status" value="1"/>
</dbReference>
<dbReference type="PANTHER" id="PTHR42879:SF2">
    <property type="entry name" value="3-OXOACYL-[ACYL-CARRIER-PROTEIN] REDUCTASE FABG"/>
    <property type="match status" value="1"/>
</dbReference>
<dbReference type="PRINTS" id="PR00081">
    <property type="entry name" value="GDHRDH"/>
</dbReference>
<dbReference type="AlphaFoldDB" id="A0A328B491"/>
<sequence>MKIDLSGRVAVITGGSRGLGEAMAHALAGAGATIALVARDKARLEQVKSDLEAKGGKAAWFTGDVTNEADVARIVEEVGAKLGKPQIVINNAGTNLRKNLVDLSLEEFRSVVDSSLVSTFLVTRGFLPGMLGTGYGRVINMTSMLSHVSLPQRTPYSSAKTALLGFNRALALEVAGEGITVNGISPGPFGTEMNAPVMNDPTANANFLANLPVGRWGKVEEIGGLACYLCSDLAGFITGTDVVIDGGWTAK</sequence>
<dbReference type="Gene3D" id="3.40.50.720">
    <property type="entry name" value="NAD(P)-binding Rossmann-like Domain"/>
    <property type="match status" value="1"/>
</dbReference>
<dbReference type="OrthoDB" id="9796652at2"/>
<reference evidence="4" key="1">
    <citation type="submission" date="2018-05" db="EMBL/GenBank/DDBJ databases">
        <authorList>
            <person name="Li X."/>
        </authorList>
    </citation>
    <scope>NUCLEOTIDE SEQUENCE [LARGE SCALE GENOMIC DNA]</scope>
    <source>
        <strain evidence="4">HKS-05</strain>
    </source>
</reference>
<evidence type="ECO:0000313" key="4">
    <source>
        <dbReference type="Proteomes" id="UP000249842"/>
    </source>
</evidence>
<dbReference type="PROSITE" id="PS00061">
    <property type="entry name" value="ADH_SHORT"/>
    <property type="match status" value="1"/>
</dbReference>